<dbReference type="SMART" id="SM00633">
    <property type="entry name" value="Glyco_10"/>
    <property type="match status" value="1"/>
</dbReference>
<evidence type="ECO:0000256" key="7">
    <source>
        <dbReference type="ARBA" id="ARBA00022801"/>
    </source>
</evidence>
<evidence type="ECO:0000313" key="14">
    <source>
        <dbReference type="Proteomes" id="UP001202961"/>
    </source>
</evidence>
<dbReference type="InterPro" id="IPR038081">
    <property type="entry name" value="CalX-like_sf"/>
</dbReference>
<dbReference type="Pfam" id="PF00331">
    <property type="entry name" value="Glyco_hydro_10"/>
    <property type="match status" value="1"/>
</dbReference>
<evidence type="ECO:0000256" key="2">
    <source>
        <dbReference type="ARBA" id="ARBA00007495"/>
    </source>
</evidence>
<dbReference type="PROSITE" id="PS51760">
    <property type="entry name" value="GH10_2"/>
    <property type="match status" value="1"/>
</dbReference>
<accession>A0ABT0U5W5</accession>
<dbReference type="InterPro" id="IPR003644">
    <property type="entry name" value="Calx_beta"/>
</dbReference>
<proteinExistence type="inferred from homology"/>
<dbReference type="InterPro" id="IPR001000">
    <property type="entry name" value="GH10_dom"/>
</dbReference>
<organism evidence="13 14">
    <name type="scientific">Aporhodopirellula aestuarii</name>
    <dbReference type="NCBI Taxonomy" id="2950107"/>
    <lineage>
        <taxon>Bacteria</taxon>
        <taxon>Pseudomonadati</taxon>
        <taxon>Planctomycetota</taxon>
        <taxon>Planctomycetia</taxon>
        <taxon>Pirellulales</taxon>
        <taxon>Pirellulaceae</taxon>
        <taxon>Aporhodopirellula</taxon>
    </lineage>
</organism>
<keyword evidence="6" id="KW-0677">Repeat</keyword>
<dbReference type="Pfam" id="PF03160">
    <property type="entry name" value="Calx-beta"/>
    <property type="match status" value="1"/>
</dbReference>
<evidence type="ECO:0000259" key="12">
    <source>
        <dbReference type="PROSITE" id="PS51760"/>
    </source>
</evidence>
<keyword evidence="11" id="KW-0624">Polysaccharide degradation</keyword>
<dbReference type="Gene3D" id="2.60.40.2030">
    <property type="match status" value="1"/>
</dbReference>
<dbReference type="Gene3D" id="3.20.20.80">
    <property type="entry name" value="Glycosidases"/>
    <property type="match status" value="1"/>
</dbReference>
<dbReference type="RefSeq" id="WP_250929881.1">
    <property type="nucleotide sequence ID" value="NZ_JAMQBK010000043.1"/>
</dbReference>
<keyword evidence="8" id="KW-0106">Calcium</keyword>
<dbReference type="EMBL" id="JAMQBK010000043">
    <property type="protein sequence ID" value="MCM2372246.1"/>
    <property type="molecule type" value="Genomic_DNA"/>
</dbReference>
<evidence type="ECO:0000256" key="5">
    <source>
        <dbReference type="ARBA" id="ARBA00022729"/>
    </source>
</evidence>
<keyword evidence="4" id="KW-0858">Xylan degradation</keyword>
<keyword evidence="14" id="KW-1185">Reference proteome</keyword>
<keyword evidence="7" id="KW-0378">Hydrolase</keyword>
<evidence type="ECO:0000313" key="13">
    <source>
        <dbReference type="EMBL" id="MCM2372246.1"/>
    </source>
</evidence>
<protein>
    <recommendedName>
        <fullName evidence="3">endo-1,4-beta-xylanase</fullName>
        <ecNumber evidence="3">3.2.1.8</ecNumber>
    </recommendedName>
</protein>
<evidence type="ECO:0000256" key="8">
    <source>
        <dbReference type="ARBA" id="ARBA00022837"/>
    </source>
</evidence>
<keyword evidence="9" id="KW-0119">Carbohydrate metabolism</keyword>
<gene>
    <name evidence="13" type="ORF">NB063_16690</name>
</gene>
<evidence type="ECO:0000256" key="4">
    <source>
        <dbReference type="ARBA" id="ARBA00022651"/>
    </source>
</evidence>
<dbReference type="SUPFAM" id="SSF51445">
    <property type="entry name" value="(Trans)glycosidases"/>
    <property type="match status" value="1"/>
</dbReference>
<evidence type="ECO:0000256" key="1">
    <source>
        <dbReference type="ARBA" id="ARBA00000681"/>
    </source>
</evidence>
<dbReference type="InterPro" id="IPR044846">
    <property type="entry name" value="GH10"/>
</dbReference>
<comment type="catalytic activity">
    <reaction evidence="1">
        <text>Endohydrolysis of (1-&gt;4)-beta-D-xylosidic linkages in xylans.</text>
        <dbReference type="EC" id="3.2.1.8"/>
    </reaction>
</comment>
<dbReference type="EC" id="3.2.1.8" evidence="3"/>
<evidence type="ECO:0000256" key="10">
    <source>
        <dbReference type="ARBA" id="ARBA00023295"/>
    </source>
</evidence>
<evidence type="ECO:0000256" key="6">
    <source>
        <dbReference type="ARBA" id="ARBA00022737"/>
    </source>
</evidence>
<feature type="domain" description="GH10" evidence="12">
    <location>
        <begin position="377"/>
        <end position="682"/>
    </location>
</feature>
<keyword evidence="10" id="KW-0326">Glycosidase</keyword>
<name>A0ABT0U5W5_9BACT</name>
<dbReference type="PANTHER" id="PTHR31490:SF88">
    <property type="entry name" value="BETA-XYLANASE"/>
    <property type="match status" value="1"/>
</dbReference>
<comment type="similarity">
    <text evidence="2">Belongs to the glycosyl hydrolase 10 (cellulase F) family.</text>
</comment>
<dbReference type="InterPro" id="IPR017853">
    <property type="entry name" value="GH"/>
</dbReference>
<dbReference type="PANTHER" id="PTHR31490">
    <property type="entry name" value="GLYCOSYL HYDROLASE"/>
    <property type="match status" value="1"/>
</dbReference>
<comment type="caution">
    <text evidence="13">The sequence shown here is derived from an EMBL/GenBank/DDBJ whole genome shotgun (WGS) entry which is preliminary data.</text>
</comment>
<reference evidence="13 14" key="1">
    <citation type="journal article" date="2022" name="Syst. Appl. Microbiol.">
        <title>Rhodopirellula aestuarii sp. nov., a novel member of the genus Rhodopirellula isolated from brackish sediments collected in the Tagus River estuary, Portugal.</title>
        <authorList>
            <person name="Vitorino I.R."/>
            <person name="Klimek D."/>
            <person name="Calusinska M."/>
            <person name="Lobo-da-Cunha A."/>
            <person name="Vasconcelos V."/>
            <person name="Lage O.M."/>
        </authorList>
    </citation>
    <scope>NUCLEOTIDE SEQUENCE [LARGE SCALE GENOMIC DNA]</scope>
    <source>
        <strain evidence="13 14">ICT_H3.1</strain>
    </source>
</reference>
<dbReference type="SMART" id="SM00237">
    <property type="entry name" value="Calx_beta"/>
    <property type="match status" value="1"/>
</dbReference>
<dbReference type="Proteomes" id="UP001202961">
    <property type="component" value="Unassembled WGS sequence"/>
</dbReference>
<keyword evidence="5" id="KW-0732">Signal</keyword>
<evidence type="ECO:0000256" key="11">
    <source>
        <dbReference type="ARBA" id="ARBA00023326"/>
    </source>
</evidence>
<evidence type="ECO:0000256" key="9">
    <source>
        <dbReference type="ARBA" id="ARBA00023277"/>
    </source>
</evidence>
<sequence>MHVFLIALLTMGMWGVATIGHVGAGELPVVTLCAEASQTHEVKGFSFDGCVAVLRSGDATQPLTVNLKIEGTAENGLDYEYIPREIRFAGGEKVHRIAVHPISDDQSEDAETVVLSLLPDNEAYRLEAPSRRSVTVTIAGEIAREIRGETLLFEQSSRAAEWVGKPSSQQRIAVFEDELPFATAEAVRVDHEGNPWEVALRWPLENTVGVGDEILVNLFARATSDSGSNASGKFTVRLQHDRPPYNGSEKVYWVGSEWKPILMRTTVTELLPGGESSLSIRLGYGKQNLEIGGLQFWNFGRTPPPHLPEPIHTYDGRRVDARWRDGLAEQTQRVRCQRVQFRLDKDHDPASRYRLRLVKAEYEIGTAVNANWVAPTTGKYSSTEDAHRYQAFVKKNFDRVTDENSQQWAAWEQNPKRAIETAVWAIENGLTLRGHSVFWGDPIKWPSPPDLWTDYQKTLASRRYGKNVAMTEMRRRIAAHLRENALVALSGNIPGTPDPIIAQWDVLNHPILHDRMWEITGWEFLRAAIREARTLANPKTQFFVNEDQVLSRPGHPNADPLSRLLQSFLEAQVPIDGVGFQCHFKSDQLPAIASIRSTLQRFAKLGLQLHVTEFDVDNDSIDSQTQADFTRDFLDLLAADDAVTSTTVWGFWEGEHWRSEEGAAMIDKGWNLRPNGQVFLDHVDRGWHDLRLPAPDAGTQMRHCESTLRRGNYDVQCLNSEGHVQQTWRITVSRDRTEFDLITQ</sequence>
<evidence type="ECO:0000256" key="3">
    <source>
        <dbReference type="ARBA" id="ARBA00012590"/>
    </source>
</evidence>
<dbReference type="SUPFAM" id="SSF141072">
    <property type="entry name" value="CalX-like"/>
    <property type="match status" value="1"/>
</dbReference>